<organism evidence="1 2">
    <name type="scientific">Trapa natans</name>
    <name type="common">Water chestnut</name>
    <dbReference type="NCBI Taxonomy" id="22666"/>
    <lineage>
        <taxon>Eukaryota</taxon>
        <taxon>Viridiplantae</taxon>
        <taxon>Streptophyta</taxon>
        <taxon>Embryophyta</taxon>
        <taxon>Tracheophyta</taxon>
        <taxon>Spermatophyta</taxon>
        <taxon>Magnoliopsida</taxon>
        <taxon>eudicotyledons</taxon>
        <taxon>Gunneridae</taxon>
        <taxon>Pentapetalae</taxon>
        <taxon>rosids</taxon>
        <taxon>malvids</taxon>
        <taxon>Myrtales</taxon>
        <taxon>Lythraceae</taxon>
        <taxon>Trapa</taxon>
    </lineage>
</organism>
<comment type="caution">
    <text evidence="1">The sequence shown here is derived from an EMBL/GenBank/DDBJ whole genome shotgun (WGS) entry which is preliminary data.</text>
</comment>
<evidence type="ECO:0000313" key="1">
    <source>
        <dbReference type="EMBL" id="KAK4798390.1"/>
    </source>
</evidence>
<sequence>MPLSRGGASPPETCGTTCHCLVAVVPLNASMLPLKASVLPRVLSLVVYSFDYSLPSHGIRQLTYTYSSLSAHCLVTDPDPHDPLVPDIVHMYKIHKAKYEATARSWTQKYAMG</sequence>
<accession>A0AAN7M3B0</accession>
<evidence type="ECO:0008006" key="3">
    <source>
        <dbReference type="Google" id="ProtNLM"/>
    </source>
</evidence>
<dbReference type="Gene3D" id="3.10.110.10">
    <property type="entry name" value="Ubiquitin Conjugating Enzyme"/>
    <property type="match status" value="1"/>
</dbReference>
<dbReference type="EMBL" id="JAXQNO010000005">
    <property type="protein sequence ID" value="KAK4798390.1"/>
    <property type="molecule type" value="Genomic_DNA"/>
</dbReference>
<dbReference type="InterPro" id="IPR016135">
    <property type="entry name" value="UBQ-conjugating_enzyme/RWD"/>
</dbReference>
<dbReference type="AlphaFoldDB" id="A0AAN7M3B0"/>
<dbReference type="SUPFAM" id="SSF54495">
    <property type="entry name" value="UBC-like"/>
    <property type="match status" value="1"/>
</dbReference>
<dbReference type="Proteomes" id="UP001346149">
    <property type="component" value="Unassembled WGS sequence"/>
</dbReference>
<proteinExistence type="predicted"/>
<gene>
    <name evidence="1" type="ORF">SAY86_030716</name>
</gene>
<reference evidence="1 2" key="1">
    <citation type="journal article" date="2023" name="Hortic Res">
        <title>Pangenome of water caltrop reveals structural variations and asymmetric subgenome divergence after allopolyploidization.</title>
        <authorList>
            <person name="Zhang X."/>
            <person name="Chen Y."/>
            <person name="Wang L."/>
            <person name="Yuan Y."/>
            <person name="Fang M."/>
            <person name="Shi L."/>
            <person name="Lu R."/>
            <person name="Comes H.P."/>
            <person name="Ma Y."/>
            <person name="Chen Y."/>
            <person name="Huang G."/>
            <person name="Zhou Y."/>
            <person name="Zheng Z."/>
            <person name="Qiu Y."/>
        </authorList>
    </citation>
    <scope>NUCLEOTIDE SEQUENCE [LARGE SCALE GENOMIC DNA]</scope>
    <source>
        <strain evidence="1">F231</strain>
    </source>
</reference>
<keyword evidence="2" id="KW-1185">Reference proteome</keyword>
<name>A0AAN7M3B0_TRANT</name>
<protein>
    <recommendedName>
        <fullName evidence="3">UBC core domain-containing protein</fullName>
    </recommendedName>
</protein>
<evidence type="ECO:0000313" key="2">
    <source>
        <dbReference type="Proteomes" id="UP001346149"/>
    </source>
</evidence>